<keyword evidence="2" id="KW-1185">Reference proteome</keyword>
<proteinExistence type="predicted"/>
<evidence type="ECO:0000313" key="3">
    <source>
        <dbReference type="WBParaSite" id="HPBE_0000806901-mRNA-1"/>
    </source>
</evidence>
<protein>
    <submittedName>
        <fullName evidence="1 3">Uncharacterized protein</fullName>
    </submittedName>
</protein>
<reference evidence="3" key="2">
    <citation type="submission" date="2019-09" db="UniProtKB">
        <authorList>
            <consortium name="WormBaseParasite"/>
        </authorList>
    </citation>
    <scope>IDENTIFICATION</scope>
</reference>
<dbReference type="WBParaSite" id="HPBE_0000806901-mRNA-1">
    <property type="protein sequence ID" value="HPBE_0000806901-mRNA-1"/>
    <property type="gene ID" value="HPBE_0000806901"/>
</dbReference>
<reference evidence="1 2" key="1">
    <citation type="submission" date="2018-11" db="EMBL/GenBank/DDBJ databases">
        <authorList>
            <consortium name="Pathogen Informatics"/>
        </authorList>
    </citation>
    <scope>NUCLEOTIDE SEQUENCE [LARGE SCALE GENOMIC DNA]</scope>
</reference>
<evidence type="ECO:0000313" key="1">
    <source>
        <dbReference type="EMBL" id="VDO74758.1"/>
    </source>
</evidence>
<accession>A0A3P8BE70</accession>
<dbReference type="OrthoDB" id="5863260at2759"/>
<dbReference type="Proteomes" id="UP000050761">
    <property type="component" value="Unassembled WGS sequence"/>
</dbReference>
<sequence length="107" mass="12407">MCGCFYVHFRYNDRQAPGDPCYSGCPHPSCKLLCFLMLNCDSNELIFLLQASAMSPQADGVLENRQQFKRFRGEPIRFGKRVPREPIRSRSHLIFCFSVEMLHFSVI</sequence>
<gene>
    <name evidence="1" type="ORF">HPBE_LOCUS8070</name>
</gene>
<dbReference type="EMBL" id="UZAH01026047">
    <property type="protein sequence ID" value="VDO74758.1"/>
    <property type="molecule type" value="Genomic_DNA"/>
</dbReference>
<dbReference type="AlphaFoldDB" id="A0A183FLE0"/>
<accession>A0A183FLE0</accession>
<organism evidence="2 3">
    <name type="scientific">Heligmosomoides polygyrus</name>
    <name type="common">Parasitic roundworm</name>
    <dbReference type="NCBI Taxonomy" id="6339"/>
    <lineage>
        <taxon>Eukaryota</taxon>
        <taxon>Metazoa</taxon>
        <taxon>Ecdysozoa</taxon>
        <taxon>Nematoda</taxon>
        <taxon>Chromadorea</taxon>
        <taxon>Rhabditida</taxon>
        <taxon>Rhabditina</taxon>
        <taxon>Rhabditomorpha</taxon>
        <taxon>Strongyloidea</taxon>
        <taxon>Heligmosomidae</taxon>
        <taxon>Heligmosomoides</taxon>
    </lineage>
</organism>
<name>A0A183FLE0_HELPZ</name>
<evidence type="ECO:0000313" key="2">
    <source>
        <dbReference type="Proteomes" id="UP000050761"/>
    </source>
</evidence>